<dbReference type="InterPro" id="IPR004963">
    <property type="entry name" value="PAE/NOTUM"/>
</dbReference>
<dbReference type="AlphaFoldDB" id="A0A316VQ85"/>
<accession>A0A316VQ85</accession>
<keyword evidence="1" id="KW-0732">Signal</keyword>
<sequence>MKSVAIAFLTSLWLSILSPTFSAPTLEASHPKVGSTWKWYQLKGTKCADGSETGFGLSTYPNAKETVLFFEGGGACWDANTCYKLMTASFVTTGFKKELFESFAVPTLTTNRTITLRNETVANPYRKANYVYIPYCTGDIHAGDSVQNYPGANRTTYHHGFLNGIRITSEIAKRLPDTKRVLVTGESAGGFGAVLQYPHVQKRFPHARIDLLSDSAIETVGFLDSKPQWHPVVPKCKECNGIEFNSYLPGEALATPKSRFGALAWKTDTVLPLFYNVTDASFAPVITSYFQNVTQTKTDNAKTFRADGSSHVVGEHTYAKSSDGMVYVDWLNKFHSDDPSWTSAL</sequence>
<evidence type="ECO:0000256" key="1">
    <source>
        <dbReference type="SAM" id="SignalP"/>
    </source>
</evidence>
<dbReference type="OrthoDB" id="2015280at2759"/>
<reference evidence="2 3" key="1">
    <citation type="journal article" date="2018" name="Mol. Biol. Evol.">
        <title>Broad Genomic Sampling Reveals a Smut Pathogenic Ancestry of the Fungal Clade Ustilaginomycotina.</title>
        <authorList>
            <person name="Kijpornyongpan T."/>
            <person name="Mondo S.J."/>
            <person name="Barry K."/>
            <person name="Sandor L."/>
            <person name="Lee J."/>
            <person name="Lipzen A."/>
            <person name="Pangilinan J."/>
            <person name="LaButti K."/>
            <person name="Hainaut M."/>
            <person name="Henrissat B."/>
            <person name="Grigoriev I.V."/>
            <person name="Spatafora J.W."/>
            <person name="Aime M.C."/>
        </authorList>
    </citation>
    <scope>NUCLEOTIDE SEQUENCE [LARGE SCALE GENOMIC DNA]</scope>
    <source>
        <strain evidence="2 3">MCA 3882</strain>
    </source>
</reference>
<evidence type="ECO:0008006" key="4">
    <source>
        <dbReference type="Google" id="ProtNLM"/>
    </source>
</evidence>
<evidence type="ECO:0000313" key="3">
    <source>
        <dbReference type="Proteomes" id="UP000245771"/>
    </source>
</evidence>
<feature type="chain" id="PRO_5016234362" description="Pectinacetylesterase" evidence="1">
    <location>
        <begin position="23"/>
        <end position="345"/>
    </location>
</feature>
<name>A0A316VQ85_9BASI</name>
<dbReference type="PANTHER" id="PTHR21562:SF83">
    <property type="entry name" value="PECTIN ACETYLESTERASE 4"/>
    <property type="match status" value="1"/>
</dbReference>
<dbReference type="GeneID" id="37018999"/>
<protein>
    <recommendedName>
        <fullName evidence="4">Pectinacetylesterase</fullName>
    </recommendedName>
</protein>
<dbReference type="Proteomes" id="UP000245771">
    <property type="component" value="Unassembled WGS sequence"/>
</dbReference>
<feature type="signal peptide" evidence="1">
    <location>
        <begin position="1"/>
        <end position="22"/>
    </location>
</feature>
<dbReference type="Pfam" id="PF03283">
    <property type="entry name" value="PAE"/>
    <property type="match status" value="1"/>
</dbReference>
<proteinExistence type="predicted"/>
<organism evidence="2 3">
    <name type="scientific">Meira miltonrushii</name>
    <dbReference type="NCBI Taxonomy" id="1280837"/>
    <lineage>
        <taxon>Eukaryota</taxon>
        <taxon>Fungi</taxon>
        <taxon>Dikarya</taxon>
        <taxon>Basidiomycota</taxon>
        <taxon>Ustilaginomycotina</taxon>
        <taxon>Exobasidiomycetes</taxon>
        <taxon>Exobasidiales</taxon>
        <taxon>Brachybasidiaceae</taxon>
        <taxon>Meira</taxon>
    </lineage>
</organism>
<dbReference type="RefSeq" id="XP_025358885.1">
    <property type="nucleotide sequence ID" value="XM_025497218.1"/>
</dbReference>
<dbReference type="PANTHER" id="PTHR21562">
    <property type="entry name" value="NOTUM-RELATED"/>
    <property type="match status" value="1"/>
</dbReference>
<dbReference type="GO" id="GO:0016787">
    <property type="term" value="F:hydrolase activity"/>
    <property type="evidence" value="ECO:0007669"/>
    <property type="project" value="InterPro"/>
</dbReference>
<dbReference type="InParanoid" id="A0A316VQ85"/>
<gene>
    <name evidence="2" type="ORF">FA14DRAFT_143667</name>
</gene>
<evidence type="ECO:0000313" key="2">
    <source>
        <dbReference type="EMBL" id="PWN38583.1"/>
    </source>
</evidence>
<dbReference type="EMBL" id="KZ819602">
    <property type="protein sequence ID" value="PWN38583.1"/>
    <property type="molecule type" value="Genomic_DNA"/>
</dbReference>
<keyword evidence="3" id="KW-1185">Reference proteome</keyword>